<comment type="subcellular location">
    <subcellularLocation>
        <location evidence="1">Membrane</location>
        <topology evidence="1">Multi-pass membrane protein</topology>
    </subcellularLocation>
</comment>
<feature type="transmembrane region" description="Helical" evidence="6">
    <location>
        <begin position="309"/>
        <end position="328"/>
    </location>
</feature>
<dbReference type="PANTHER" id="PTHR37422:SF17">
    <property type="entry name" value="O-ANTIGEN LIGASE"/>
    <property type="match status" value="1"/>
</dbReference>
<keyword evidence="9" id="KW-1185">Reference proteome</keyword>
<dbReference type="AlphaFoldDB" id="A0A160T609"/>
<feature type="transmembrane region" description="Helical" evidence="6">
    <location>
        <begin position="101"/>
        <end position="121"/>
    </location>
</feature>
<dbReference type="Pfam" id="PF04932">
    <property type="entry name" value="Wzy_C"/>
    <property type="match status" value="1"/>
</dbReference>
<accession>A0A160T609</accession>
<evidence type="ECO:0000256" key="6">
    <source>
        <dbReference type="SAM" id="Phobius"/>
    </source>
</evidence>
<feature type="transmembrane region" description="Helical" evidence="6">
    <location>
        <begin position="284"/>
        <end position="302"/>
    </location>
</feature>
<organism evidence="8 9">
    <name type="scientific">Candidatus Promineifilum breve</name>
    <dbReference type="NCBI Taxonomy" id="1806508"/>
    <lineage>
        <taxon>Bacteria</taxon>
        <taxon>Bacillati</taxon>
        <taxon>Chloroflexota</taxon>
        <taxon>Ardenticatenia</taxon>
        <taxon>Candidatus Promineifilales</taxon>
        <taxon>Candidatus Promineifilaceae</taxon>
        <taxon>Candidatus Promineifilum</taxon>
    </lineage>
</organism>
<feature type="transmembrane region" description="Helical" evidence="6">
    <location>
        <begin position="133"/>
        <end position="156"/>
    </location>
</feature>
<feature type="transmembrane region" description="Helical" evidence="6">
    <location>
        <begin position="446"/>
        <end position="462"/>
    </location>
</feature>
<evidence type="ECO:0000256" key="2">
    <source>
        <dbReference type="ARBA" id="ARBA00022692"/>
    </source>
</evidence>
<proteinExistence type="predicted"/>
<evidence type="ECO:0000313" key="8">
    <source>
        <dbReference type="EMBL" id="CUS04180.2"/>
    </source>
</evidence>
<evidence type="ECO:0000259" key="7">
    <source>
        <dbReference type="Pfam" id="PF04932"/>
    </source>
</evidence>
<feature type="transmembrane region" description="Helical" evidence="6">
    <location>
        <begin position="236"/>
        <end position="254"/>
    </location>
</feature>
<dbReference type="GO" id="GO:0016020">
    <property type="term" value="C:membrane"/>
    <property type="evidence" value="ECO:0007669"/>
    <property type="project" value="UniProtKB-SubCell"/>
</dbReference>
<reference evidence="8" key="1">
    <citation type="submission" date="2016-01" db="EMBL/GenBank/DDBJ databases">
        <authorList>
            <person name="Mcilroy J.S."/>
            <person name="Karst M S."/>
            <person name="Albertsen M."/>
        </authorList>
    </citation>
    <scope>NUCLEOTIDE SEQUENCE</scope>
    <source>
        <strain evidence="8">Cfx-K</strain>
    </source>
</reference>
<feature type="domain" description="O-antigen ligase-related" evidence="7">
    <location>
        <begin position="271"/>
        <end position="404"/>
    </location>
</feature>
<keyword evidence="3 6" id="KW-1133">Transmembrane helix</keyword>
<sequence>MRLSSDSPKTALGGHPRGLTGNPARDLANSFNVRVVLFLALHAPLALAMDASPWFATAHGVLALLFGLRAALLGRTSQVIYAVAYIASAEVLWRMSRANLLWEYAKYAVVAIVFVALVAEWGRRTEVLRLRSVWPALLLVALIPAIVITILQVGPAEAIDPISFNLSSYLALSALGFYLWARPIDRDTTLRLLLAIMAPIVGITFLAVYFTLTDLDSLIFLGAANWVTSGNYGPNQVSNMMGLGALTGVMLLILIPRSLGARAFILLLTLGMLGQGVLTFSRGGIYSFVLALAAFGFHLMNTPRARSRFLILFGLFGGLFLVGIYPFLDDFTGGSLSQRFSDLDTTGRLEVAQADLEAFRENVIVGTGVGESTAYHQRYLGYSVATHTEFTRLLAEHGLFGIVATAILIFMLAKRYVGNQPGLGRGLTAALAVWATSIMFHSAMRLAVIPLAIALGLALWQLQRPPRRAAAEKPAAKPAGASVNR</sequence>
<keyword evidence="4 6" id="KW-0472">Membrane</keyword>
<dbReference type="InterPro" id="IPR007016">
    <property type="entry name" value="O-antigen_ligase-rel_domated"/>
</dbReference>
<name>A0A160T609_9CHLR</name>
<evidence type="ECO:0000256" key="3">
    <source>
        <dbReference type="ARBA" id="ARBA00022989"/>
    </source>
</evidence>
<dbReference type="Proteomes" id="UP000215027">
    <property type="component" value="Chromosome I"/>
</dbReference>
<dbReference type="InterPro" id="IPR051533">
    <property type="entry name" value="WaaL-like"/>
</dbReference>
<dbReference type="OrthoDB" id="160655at2"/>
<feature type="transmembrane region" description="Helical" evidence="6">
    <location>
        <begin position="261"/>
        <end position="278"/>
    </location>
</feature>
<evidence type="ECO:0000256" key="1">
    <source>
        <dbReference type="ARBA" id="ARBA00004141"/>
    </source>
</evidence>
<dbReference type="KEGG" id="pbf:CFX0092_A2302"/>
<feature type="transmembrane region" description="Helical" evidence="6">
    <location>
        <begin position="192"/>
        <end position="212"/>
    </location>
</feature>
<feature type="region of interest" description="Disordered" evidence="5">
    <location>
        <begin position="1"/>
        <end position="20"/>
    </location>
</feature>
<evidence type="ECO:0000313" key="9">
    <source>
        <dbReference type="Proteomes" id="UP000215027"/>
    </source>
</evidence>
<dbReference type="RefSeq" id="WP_157913080.1">
    <property type="nucleotide sequence ID" value="NZ_LN890655.1"/>
</dbReference>
<feature type="transmembrane region" description="Helical" evidence="6">
    <location>
        <begin position="393"/>
        <end position="413"/>
    </location>
</feature>
<evidence type="ECO:0000256" key="5">
    <source>
        <dbReference type="SAM" id="MobiDB-lite"/>
    </source>
</evidence>
<evidence type="ECO:0000256" key="4">
    <source>
        <dbReference type="ARBA" id="ARBA00023136"/>
    </source>
</evidence>
<feature type="transmembrane region" description="Helical" evidence="6">
    <location>
        <begin position="31"/>
        <end position="48"/>
    </location>
</feature>
<dbReference type="EMBL" id="LN890655">
    <property type="protein sequence ID" value="CUS04180.2"/>
    <property type="molecule type" value="Genomic_DNA"/>
</dbReference>
<keyword evidence="2 6" id="KW-0812">Transmembrane</keyword>
<dbReference type="PANTHER" id="PTHR37422">
    <property type="entry name" value="TEICHURONIC ACID BIOSYNTHESIS PROTEIN TUAE"/>
    <property type="match status" value="1"/>
</dbReference>
<feature type="transmembrane region" description="Helical" evidence="6">
    <location>
        <begin position="162"/>
        <end position="180"/>
    </location>
</feature>
<gene>
    <name evidence="8" type="ORF">CFX0092_A2302</name>
</gene>
<feature type="transmembrane region" description="Helical" evidence="6">
    <location>
        <begin position="422"/>
        <end position="440"/>
    </location>
</feature>
<protein>
    <recommendedName>
        <fullName evidence="7">O-antigen ligase-related domain-containing protein</fullName>
    </recommendedName>
</protein>